<dbReference type="RefSeq" id="WP_075086082.1">
    <property type="nucleotide sequence ID" value="NZ_CP042912.1"/>
</dbReference>
<keyword evidence="3" id="KW-1185">Reference proteome</keyword>
<dbReference type="SUPFAM" id="SSF54637">
    <property type="entry name" value="Thioesterase/thiol ester dehydrase-isomerase"/>
    <property type="match status" value="1"/>
</dbReference>
<evidence type="ECO:0000256" key="1">
    <source>
        <dbReference type="ARBA" id="ARBA00023239"/>
    </source>
</evidence>
<dbReference type="EC" id="4.2.1.59" evidence="2"/>
<protein>
    <submittedName>
        <fullName evidence="2">3-hydroxyacyl-[acyl-carrier-protein] dehydratase FabZ</fullName>
        <ecNumber evidence="2">4.2.1.59</ecNumber>
    </submittedName>
</protein>
<dbReference type="EMBL" id="CP042912">
    <property type="protein sequence ID" value="QEG22984.1"/>
    <property type="molecule type" value="Genomic_DNA"/>
</dbReference>
<sequence>MSLEAIHAAIPHRAPMLLVDEIVSQEEDSIVCGKTFHAEEYFFQGHYPDQPIVPGVILCEATVQSGAILLSSKMKQQTGVPVLTRMADVKFKNMVRPGDSIEMSVKIDDIVSSAFYLTGVARVNGKVAARLSFTCTVAEAG</sequence>
<dbReference type="GO" id="GO:0019171">
    <property type="term" value="F:(3R)-hydroxyacyl-[acyl-carrier-protein] dehydratase activity"/>
    <property type="evidence" value="ECO:0007669"/>
    <property type="project" value="UniProtKB-EC"/>
</dbReference>
<dbReference type="Pfam" id="PF07977">
    <property type="entry name" value="FabA"/>
    <property type="match status" value="1"/>
</dbReference>
<gene>
    <name evidence="2" type="primary">fabZ_3</name>
    <name evidence="2" type="ORF">MFFC18_28760</name>
</gene>
<dbReference type="KEGG" id="mff:MFFC18_28760"/>
<dbReference type="NCBIfam" id="NF000582">
    <property type="entry name" value="PRK00006.1"/>
    <property type="match status" value="1"/>
</dbReference>
<dbReference type="OrthoDB" id="9772788at2"/>
<proteinExistence type="predicted"/>
<name>A0A5B9P9E9_9BACT</name>
<dbReference type="Gene3D" id="3.10.129.10">
    <property type="entry name" value="Hotdog Thioesterase"/>
    <property type="match status" value="1"/>
</dbReference>
<dbReference type="AlphaFoldDB" id="A0A5B9P9E9"/>
<evidence type="ECO:0000313" key="3">
    <source>
        <dbReference type="Proteomes" id="UP000322214"/>
    </source>
</evidence>
<dbReference type="InterPro" id="IPR013114">
    <property type="entry name" value="FabA_FabZ"/>
</dbReference>
<dbReference type="STRING" id="980251.GCA_001642875_04083"/>
<evidence type="ECO:0000313" key="2">
    <source>
        <dbReference type="EMBL" id="QEG22984.1"/>
    </source>
</evidence>
<accession>A0A5B9P9E9</accession>
<reference evidence="2 3" key="1">
    <citation type="submission" date="2019-08" db="EMBL/GenBank/DDBJ databases">
        <title>Deep-cultivation of Planctomycetes and their phenomic and genomic characterization uncovers novel biology.</title>
        <authorList>
            <person name="Wiegand S."/>
            <person name="Jogler M."/>
            <person name="Boedeker C."/>
            <person name="Pinto D."/>
            <person name="Vollmers J."/>
            <person name="Rivas-Marin E."/>
            <person name="Kohn T."/>
            <person name="Peeters S.H."/>
            <person name="Heuer A."/>
            <person name="Rast P."/>
            <person name="Oberbeckmann S."/>
            <person name="Bunk B."/>
            <person name="Jeske O."/>
            <person name="Meyerdierks A."/>
            <person name="Storesund J.E."/>
            <person name="Kallscheuer N."/>
            <person name="Luecker S."/>
            <person name="Lage O.M."/>
            <person name="Pohl T."/>
            <person name="Merkel B.J."/>
            <person name="Hornburger P."/>
            <person name="Mueller R.-W."/>
            <person name="Bruemmer F."/>
            <person name="Labrenz M."/>
            <person name="Spormann A.M."/>
            <person name="Op den Camp H."/>
            <person name="Overmann J."/>
            <person name="Amann R."/>
            <person name="Jetten M.S.M."/>
            <person name="Mascher T."/>
            <person name="Medema M.H."/>
            <person name="Devos D.P."/>
            <person name="Kaster A.-K."/>
            <person name="Ovreas L."/>
            <person name="Rohde M."/>
            <person name="Galperin M.Y."/>
            <person name="Jogler C."/>
        </authorList>
    </citation>
    <scope>NUCLEOTIDE SEQUENCE [LARGE SCALE GENOMIC DNA]</scope>
    <source>
        <strain evidence="2 3">FC18</strain>
    </source>
</reference>
<keyword evidence="1 2" id="KW-0456">Lyase</keyword>
<dbReference type="CDD" id="cd01288">
    <property type="entry name" value="FabZ"/>
    <property type="match status" value="1"/>
</dbReference>
<dbReference type="PANTHER" id="PTHR30272:SF1">
    <property type="entry name" value="3-HYDROXYACYL-[ACYL-CARRIER-PROTEIN] DEHYDRATASE"/>
    <property type="match status" value="1"/>
</dbReference>
<dbReference type="InterPro" id="IPR029069">
    <property type="entry name" value="HotDog_dom_sf"/>
</dbReference>
<organism evidence="2 3">
    <name type="scientific">Mariniblastus fucicola</name>
    <dbReference type="NCBI Taxonomy" id="980251"/>
    <lineage>
        <taxon>Bacteria</taxon>
        <taxon>Pseudomonadati</taxon>
        <taxon>Planctomycetota</taxon>
        <taxon>Planctomycetia</taxon>
        <taxon>Pirellulales</taxon>
        <taxon>Pirellulaceae</taxon>
        <taxon>Mariniblastus</taxon>
    </lineage>
</organism>
<dbReference type="Proteomes" id="UP000322214">
    <property type="component" value="Chromosome"/>
</dbReference>
<dbReference type="PANTHER" id="PTHR30272">
    <property type="entry name" value="3-HYDROXYACYL-[ACYL-CARRIER-PROTEIN] DEHYDRATASE"/>
    <property type="match status" value="1"/>
</dbReference>